<keyword evidence="2" id="KW-1185">Reference proteome</keyword>
<reference evidence="1" key="1">
    <citation type="submission" date="2022-05" db="EMBL/GenBank/DDBJ databases">
        <authorList>
            <person name="Okamura Y."/>
        </authorList>
    </citation>
    <scope>NUCLEOTIDE SEQUENCE</scope>
</reference>
<accession>A0A9P0TS21</accession>
<evidence type="ECO:0000313" key="1">
    <source>
        <dbReference type="EMBL" id="CAH4034983.1"/>
    </source>
</evidence>
<dbReference type="EMBL" id="CALOZG010000042">
    <property type="protein sequence ID" value="CAH4034983.1"/>
    <property type="molecule type" value="Genomic_DNA"/>
</dbReference>
<protein>
    <submittedName>
        <fullName evidence="1">Uncharacterized protein</fullName>
    </submittedName>
</protein>
<organism evidence="1 2">
    <name type="scientific">Pieris brassicae</name>
    <name type="common">White butterfly</name>
    <name type="synonym">Large white butterfly</name>
    <dbReference type="NCBI Taxonomy" id="7116"/>
    <lineage>
        <taxon>Eukaryota</taxon>
        <taxon>Metazoa</taxon>
        <taxon>Ecdysozoa</taxon>
        <taxon>Arthropoda</taxon>
        <taxon>Hexapoda</taxon>
        <taxon>Insecta</taxon>
        <taxon>Pterygota</taxon>
        <taxon>Neoptera</taxon>
        <taxon>Endopterygota</taxon>
        <taxon>Lepidoptera</taxon>
        <taxon>Glossata</taxon>
        <taxon>Ditrysia</taxon>
        <taxon>Papilionoidea</taxon>
        <taxon>Pieridae</taxon>
        <taxon>Pierinae</taxon>
        <taxon>Pieris</taxon>
    </lineage>
</organism>
<name>A0A9P0TS21_PIEBR</name>
<proteinExistence type="predicted"/>
<comment type="caution">
    <text evidence="1">The sequence shown here is derived from an EMBL/GenBank/DDBJ whole genome shotgun (WGS) entry which is preliminary data.</text>
</comment>
<dbReference type="Proteomes" id="UP001152562">
    <property type="component" value="Unassembled WGS sequence"/>
</dbReference>
<gene>
    <name evidence="1" type="ORF">PIBRA_LOCUS11098</name>
</gene>
<evidence type="ECO:0000313" key="2">
    <source>
        <dbReference type="Proteomes" id="UP001152562"/>
    </source>
</evidence>
<dbReference type="AlphaFoldDB" id="A0A9P0TS21"/>
<sequence>MCFKLSKVPRTVNLNGVIKLKFSMTQVVCPPLPSPGRHRERDDGADFAIHTSNMAICPPQARHPSAVIRCEFGVTA</sequence>